<sequence>MGTQTVSSILVPGSTSPTRSVERLKFPPHWKLMKNSQACTFVRFLCEQAGVEFVLGDPQSKVQSLVIEGAGPSKRVTGVKMCDGRSHSGDIVIIVLRGPWTASIIPEAHRTVEATAGTVMFMDIPKARKDIWEKFSPQNFPVWSYRRGEGEYYQGGGFPITKEGRLKFGFLGRKIADYAGIQTPSGMTTSSLTMILAIKTLFLSAGDGHGFKFLLNLGKYVKNQLERVPDQFTQLWKWRAVGEGKESNGIGQGENGPREMSKFQMADPKDFKFQKARSSIIFLSTYMFAANTSQRSRSTDSE</sequence>
<keyword evidence="4" id="KW-0560">Oxidoreductase</keyword>
<gene>
    <name evidence="5" type="ORF">Z518_02356</name>
</gene>
<evidence type="ECO:0000256" key="3">
    <source>
        <dbReference type="ARBA" id="ARBA00022827"/>
    </source>
</evidence>
<dbReference type="VEuPathDB" id="FungiDB:Z518_02356"/>
<dbReference type="Gene3D" id="3.50.50.60">
    <property type="entry name" value="FAD/NAD(P)-binding domain"/>
    <property type="match status" value="2"/>
</dbReference>
<dbReference type="GeneID" id="25290427"/>
<dbReference type="GO" id="GO:0008115">
    <property type="term" value="F:sarcosine oxidase activity"/>
    <property type="evidence" value="ECO:0007669"/>
    <property type="project" value="TreeGrafter"/>
</dbReference>
<evidence type="ECO:0000256" key="4">
    <source>
        <dbReference type="ARBA" id="ARBA00023002"/>
    </source>
</evidence>
<dbReference type="AlphaFoldDB" id="A0A0D2FZH8"/>
<keyword evidence="6" id="KW-1185">Reference proteome</keyword>
<dbReference type="PANTHER" id="PTHR10961">
    <property type="entry name" value="PEROXISOMAL SARCOSINE OXIDASE"/>
    <property type="match status" value="1"/>
</dbReference>
<dbReference type="InterPro" id="IPR036188">
    <property type="entry name" value="FAD/NAD-bd_sf"/>
</dbReference>
<accession>A0A0D2FZH8</accession>
<dbReference type="InterPro" id="IPR045170">
    <property type="entry name" value="MTOX"/>
</dbReference>
<evidence type="ECO:0000313" key="6">
    <source>
        <dbReference type="Proteomes" id="UP000053617"/>
    </source>
</evidence>
<keyword evidence="2" id="KW-0285">Flavoprotein</keyword>
<evidence type="ECO:0000313" key="5">
    <source>
        <dbReference type="EMBL" id="KIX07702.1"/>
    </source>
</evidence>
<dbReference type="Proteomes" id="UP000053617">
    <property type="component" value="Unassembled WGS sequence"/>
</dbReference>
<organism evidence="5 6">
    <name type="scientific">Rhinocladiella mackenziei CBS 650.93</name>
    <dbReference type="NCBI Taxonomy" id="1442369"/>
    <lineage>
        <taxon>Eukaryota</taxon>
        <taxon>Fungi</taxon>
        <taxon>Dikarya</taxon>
        <taxon>Ascomycota</taxon>
        <taxon>Pezizomycotina</taxon>
        <taxon>Eurotiomycetes</taxon>
        <taxon>Chaetothyriomycetidae</taxon>
        <taxon>Chaetothyriales</taxon>
        <taxon>Herpotrichiellaceae</taxon>
        <taxon>Rhinocladiella</taxon>
    </lineage>
</organism>
<dbReference type="OrthoDB" id="2219495at2759"/>
<reference evidence="5 6" key="1">
    <citation type="submission" date="2015-01" db="EMBL/GenBank/DDBJ databases">
        <title>The Genome Sequence of Rhinocladiella mackenzie CBS 650.93.</title>
        <authorList>
            <consortium name="The Broad Institute Genomics Platform"/>
            <person name="Cuomo C."/>
            <person name="de Hoog S."/>
            <person name="Gorbushina A."/>
            <person name="Stielow B."/>
            <person name="Teixiera M."/>
            <person name="Abouelleil A."/>
            <person name="Chapman S.B."/>
            <person name="Priest M."/>
            <person name="Young S.K."/>
            <person name="Wortman J."/>
            <person name="Nusbaum C."/>
            <person name="Birren B."/>
        </authorList>
    </citation>
    <scope>NUCLEOTIDE SEQUENCE [LARGE SCALE GENOMIC DNA]</scope>
    <source>
        <strain evidence="5 6">CBS 650.93</strain>
    </source>
</reference>
<dbReference type="RefSeq" id="XP_013274838.1">
    <property type="nucleotide sequence ID" value="XM_013419384.1"/>
</dbReference>
<comment type="cofactor">
    <cofactor evidence="1">
        <name>FAD</name>
        <dbReference type="ChEBI" id="CHEBI:57692"/>
    </cofactor>
</comment>
<evidence type="ECO:0000256" key="1">
    <source>
        <dbReference type="ARBA" id="ARBA00001974"/>
    </source>
</evidence>
<protein>
    <submittedName>
        <fullName evidence="5">Uncharacterized protein</fullName>
    </submittedName>
</protein>
<dbReference type="EMBL" id="KN847476">
    <property type="protein sequence ID" value="KIX07702.1"/>
    <property type="molecule type" value="Genomic_DNA"/>
</dbReference>
<dbReference type="HOGENOM" id="CLU_921808_0_0_1"/>
<dbReference type="PANTHER" id="PTHR10961:SF15">
    <property type="entry name" value="FAD DEPENDENT OXIDOREDUCTASE DOMAIN-CONTAINING PROTEIN"/>
    <property type="match status" value="1"/>
</dbReference>
<dbReference type="Gene3D" id="3.30.9.10">
    <property type="entry name" value="D-Amino Acid Oxidase, subunit A, domain 2"/>
    <property type="match status" value="1"/>
</dbReference>
<dbReference type="STRING" id="1442369.A0A0D2FZH8"/>
<keyword evidence="3" id="KW-0274">FAD</keyword>
<name>A0A0D2FZH8_9EURO</name>
<proteinExistence type="predicted"/>
<dbReference type="GO" id="GO:0050660">
    <property type="term" value="F:flavin adenine dinucleotide binding"/>
    <property type="evidence" value="ECO:0007669"/>
    <property type="project" value="InterPro"/>
</dbReference>
<evidence type="ECO:0000256" key="2">
    <source>
        <dbReference type="ARBA" id="ARBA00022630"/>
    </source>
</evidence>